<dbReference type="RefSeq" id="WP_073884351.1">
    <property type="nucleotide sequence ID" value="NZ_DAMCIH010000010.1"/>
</dbReference>
<keyword evidence="7" id="KW-1185">Reference proteome</keyword>
<evidence type="ECO:0000256" key="3">
    <source>
        <dbReference type="ARBA" id="ARBA00023002"/>
    </source>
</evidence>
<dbReference type="PRINTS" id="PR00757">
    <property type="entry name" value="AMINEOXDASEF"/>
</dbReference>
<name>A0A0X2NMF0_9CORY</name>
<feature type="binding site" evidence="4">
    <location>
        <position position="248"/>
    </location>
    <ligand>
        <name>FAD</name>
        <dbReference type="ChEBI" id="CHEBI:57692"/>
    </ligand>
</feature>
<feature type="domain" description="Amine oxidase" evidence="5">
    <location>
        <begin position="21"/>
        <end position="492"/>
    </location>
</feature>
<gene>
    <name evidence="6" type="ORF">CVAR292_02010</name>
</gene>
<dbReference type="EC" id="1.4.3.10" evidence="6"/>
<proteinExistence type="inferred from homology"/>
<evidence type="ECO:0000256" key="1">
    <source>
        <dbReference type="ARBA" id="ARBA00001974"/>
    </source>
</evidence>
<evidence type="ECO:0000256" key="2">
    <source>
        <dbReference type="ARBA" id="ARBA00005995"/>
    </source>
</evidence>
<reference evidence="7" key="1">
    <citation type="submission" date="2015-11" db="EMBL/GenBank/DDBJ databases">
        <authorList>
            <person name="Dugat-Bony E."/>
        </authorList>
    </citation>
    <scope>NUCLEOTIDE SEQUENCE [LARGE SCALE GENOMIC DNA]</scope>
    <source>
        <strain evidence="7">Mu292</strain>
    </source>
</reference>
<dbReference type="Pfam" id="PF01593">
    <property type="entry name" value="Amino_oxidase"/>
    <property type="match status" value="1"/>
</dbReference>
<evidence type="ECO:0000313" key="7">
    <source>
        <dbReference type="Proteomes" id="UP000182498"/>
    </source>
</evidence>
<dbReference type="InterPro" id="IPR001613">
    <property type="entry name" value="Flavin_amine_oxidase"/>
</dbReference>
<protein>
    <submittedName>
        <fullName evidence="6">Monoamine oxidase</fullName>
        <ecNumber evidence="6">1.4.3.10</ecNumber>
    </submittedName>
</protein>
<feature type="binding site" evidence="4">
    <location>
        <begin position="40"/>
        <end position="41"/>
    </location>
    <ligand>
        <name>FAD</name>
        <dbReference type="ChEBI" id="CHEBI:57692"/>
    </ligand>
</feature>
<dbReference type="InterPro" id="IPR050703">
    <property type="entry name" value="Flavin_MAO"/>
</dbReference>
<evidence type="ECO:0000256" key="4">
    <source>
        <dbReference type="PIRSR" id="PIRSR601613-1"/>
    </source>
</evidence>
<dbReference type="SUPFAM" id="SSF51905">
    <property type="entry name" value="FAD/NAD(P)-binding domain"/>
    <property type="match status" value="1"/>
</dbReference>
<dbReference type="InterPro" id="IPR036188">
    <property type="entry name" value="FAD/NAD-bd_sf"/>
</dbReference>
<dbReference type="InterPro" id="IPR002937">
    <property type="entry name" value="Amino_oxidase"/>
</dbReference>
<dbReference type="PANTHER" id="PTHR43563:SF1">
    <property type="entry name" value="AMINE OXIDASE [FLAVIN-CONTAINING] B"/>
    <property type="match status" value="1"/>
</dbReference>
<comment type="similarity">
    <text evidence="2">Belongs to the flavin monoamine oxidase family.</text>
</comment>
<dbReference type="PANTHER" id="PTHR43563">
    <property type="entry name" value="AMINE OXIDASE"/>
    <property type="match status" value="1"/>
</dbReference>
<dbReference type="EMBL" id="FAUH01000013">
    <property type="protein sequence ID" value="CUU66663.1"/>
    <property type="molecule type" value="Genomic_DNA"/>
</dbReference>
<feature type="binding site" evidence="4">
    <location>
        <position position="385"/>
    </location>
    <ligand>
        <name>substrate</name>
    </ligand>
</feature>
<sequence>MSTATPPTTESDVVVIGAGPAGLTAAYTLAKAGKKVTVIEARDRVGGRTWNGHILDAEGGKHFIEIGGQWISPDQTRLMALTEELDLETFPRYREGNSIYVSPDGTRHTYTGDRLPVTDHTLAEMEKLIGIMDELAAEVGAETPWAAAKAEELDTIAFRTWLHQHSDDQEAIDNVSIYVASGMLTKPSYAFSTLQAVLMAASAGSFSNLVDEDFILDRRVVGGMQHVSVTLAEKIRELGGKIILDSPVRQIDWHEADATTVDEINTVADVRNGVADNGAAGSVTVHAEGATIHAKNAVLAVPPNLYNRISFVPPMPRDQHVAHQHISMGLVIKVHAVYETRFWREDGLSGTAFGGGRLVQEIYDNTNYGADGTEGEDAYGTLVGFVSDLYAEEMWALPEAERKERILSAMADYLGPKTMEPVAFYLSDMAAEEWTRGAYATSYDLGGLHRWGHLQNQPTGPIHYACSDIAAEGYQHVDGAVRQGEAAALAILEVQGTAREEQDA</sequence>
<keyword evidence="3 6" id="KW-0560">Oxidoreductase</keyword>
<evidence type="ECO:0000259" key="5">
    <source>
        <dbReference type="Pfam" id="PF01593"/>
    </source>
</evidence>
<dbReference type="Proteomes" id="UP000182498">
    <property type="component" value="Unassembled WGS sequence"/>
</dbReference>
<evidence type="ECO:0000313" key="6">
    <source>
        <dbReference type="EMBL" id="CUU66663.1"/>
    </source>
</evidence>
<organism evidence="6 7">
    <name type="scientific">Corynebacterium variabile</name>
    <dbReference type="NCBI Taxonomy" id="1727"/>
    <lineage>
        <taxon>Bacteria</taxon>
        <taxon>Bacillati</taxon>
        <taxon>Actinomycetota</taxon>
        <taxon>Actinomycetes</taxon>
        <taxon>Mycobacteriales</taxon>
        <taxon>Corynebacteriaceae</taxon>
        <taxon>Corynebacterium</taxon>
    </lineage>
</organism>
<dbReference type="Gene3D" id="3.50.50.60">
    <property type="entry name" value="FAD/NAD(P)-binding domain"/>
    <property type="match status" value="1"/>
</dbReference>
<dbReference type="AlphaFoldDB" id="A0A0X2NMF0"/>
<accession>A0A0X2NMF0</accession>
<dbReference type="GO" id="GO:0050232">
    <property type="term" value="F:putrescine oxidase activity"/>
    <property type="evidence" value="ECO:0007669"/>
    <property type="project" value="UniProtKB-EC"/>
</dbReference>
<dbReference type="OrthoDB" id="337830at2"/>
<dbReference type="SUPFAM" id="SSF54373">
    <property type="entry name" value="FAD-linked reductases, C-terminal domain"/>
    <property type="match status" value="1"/>
</dbReference>
<comment type="cofactor">
    <cofactor evidence="1">
        <name>FAD</name>
        <dbReference type="ChEBI" id="CHEBI:57692"/>
    </cofactor>
</comment>